<proteinExistence type="predicted"/>
<evidence type="ECO:0000313" key="1">
    <source>
        <dbReference type="EMBL" id="KAH0553217.1"/>
    </source>
</evidence>
<dbReference type="Proteomes" id="UP000826195">
    <property type="component" value="Unassembled WGS sequence"/>
</dbReference>
<comment type="caution">
    <text evidence="1">The sequence shown here is derived from an EMBL/GenBank/DDBJ whole genome shotgun (WGS) entry which is preliminary data.</text>
</comment>
<organism evidence="1 2">
    <name type="scientific">Cotesia glomerata</name>
    <name type="common">Lepidopteran parasitic wasp</name>
    <name type="synonym">Apanteles glomeratus</name>
    <dbReference type="NCBI Taxonomy" id="32391"/>
    <lineage>
        <taxon>Eukaryota</taxon>
        <taxon>Metazoa</taxon>
        <taxon>Ecdysozoa</taxon>
        <taxon>Arthropoda</taxon>
        <taxon>Hexapoda</taxon>
        <taxon>Insecta</taxon>
        <taxon>Pterygota</taxon>
        <taxon>Neoptera</taxon>
        <taxon>Endopterygota</taxon>
        <taxon>Hymenoptera</taxon>
        <taxon>Apocrita</taxon>
        <taxon>Ichneumonoidea</taxon>
        <taxon>Braconidae</taxon>
        <taxon>Microgastrinae</taxon>
        <taxon>Cotesia</taxon>
    </lineage>
</organism>
<protein>
    <submittedName>
        <fullName evidence="1">Uncharacterized protein</fullName>
    </submittedName>
</protein>
<name>A0AAV7INJ4_COTGL</name>
<dbReference type="AlphaFoldDB" id="A0AAV7INJ4"/>
<reference evidence="1 2" key="1">
    <citation type="journal article" date="2021" name="J. Hered.">
        <title>A chromosome-level genome assembly of the parasitoid wasp, Cotesia glomerata (Hymenoptera: Braconidae).</title>
        <authorList>
            <person name="Pinto B.J."/>
            <person name="Weis J.J."/>
            <person name="Gamble T."/>
            <person name="Ode P.J."/>
            <person name="Paul R."/>
            <person name="Zaspel J.M."/>
        </authorList>
    </citation>
    <scope>NUCLEOTIDE SEQUENCE [LARGE SCALE GENOMIC DNA]</scope>
    <source>
        <strain evidence="1">CgM1</strain>
    </source>
</reference>
<keyword evidence="2" id="KW-1185">Reference proteome</keyword>
<gene>
    <name evidence="1" type="ORF">KQX54_000602</name>
</gene>
<accession>A0AAV7INJ4</accession>
<evidence type="ECO:0000313" key="2">
    <source>
        <dbReference type="Proteomes" id="UP000826195"/>
    </source>
</evidence>
<sequence>MSVKGRDETKKEVLRKIKDSGLKLKFLCLEQHVDENGVAFPSIRLEWFEGKKEINLLDFLSGKSCNELGITTVTLCSPDDNKTRGIRLSLCEDGTRIYEVAHDSYEMTINWEVEEEEKNVRSKFLFILTSLSSLLKEMVLLKNTLASQLHKKVLREVKLLSEGANKVEDFIAKSPEARFALKELGSQVQQEKYPEKELEQLGGSWGRLLPHMPDPTKWDISEVVDQLGGPSTDLREVKNTLLLKKFSILYSFKGLIMKDFKRNDESTSCSKYNQKISETQEEKNARFVMEGKLSLRELEQLGGSLPSSFVNSSTYFALQTSSKSK</sequence>
<dbReference type="EMBL" id="JAHXZJ010001156">
    <property type="protein sequence ID" value="KAH0553217.1"/>
    <property type="molecule type" value="Genomic_DNA"/>
</dbReference>